<evidence type="ECO:0000313" key="1">
    <source>
        <dbReference type="EMBL" id="SEF08910.1"/>
    </source>
</evidence>
<dbReference type="AlphaFoldDB" id="A0A1H5P5D8"/>
<dbReference type="EMBL" id="FNUG01000009">
    <property type="protein sequence ID" value="SEF08910.1"/>
    <property type="molecule type" value="Genomic_DNA"/>
</dbReference>
<keyword evidence="2" id="KW-1185">Reference proteome</keyword>
<gene>
    <name evidence="1" type="ORF">SAMN04488034_1099</name>
</gene>
<dbReference type="SUPFAM" id="SSF53271">
    <property type="entry name" value="PRTase-like"/>
    <property type="match status" value="1"/>
</dbReference>
<sequence length="187" mass="21454">MSLTFTLKDNIGADSGVNRYSVVHKLKNTQLLNNLPEEDESAMRKLWISNRSKVQNEFLKRVKEHFENEEKYGLIVPPTDRKFFTEPLVLSLKESFQNSVDLSDHFSKPEGVSFGTPPYSEMSIEKLREYIEVSEDIPELKGIKRILIVDDVYAQGKTIAVLKLILNEIFGSIDIISGTIIRTRNNY</sequence>
<evidence type="ECO:0008006" key="3">
    <source>
        <dbReference type="Google" id="ProtNLM"/>
    </source>
</evidence>
<organism evidence="1 2">
    <name type="scientific">Salinimicrobium catena</name>
    <dbReference type="NCBI Taxonomy" id="390640"/>
    <lineage>
        <taxon>Bacteria</taxon>
        <taxon>Pseudomonadati</taxon>
        <taxon>Bacteroidota</taxon>
        <taxon>Flavobacteriia</taxon>
        <taxon>Flavobacteriales</taxon>
        <taxon>Flavobacteriaceae</taxon>
        <taxon>Salinimicrobium</taxon>
    </lineage>
</organism>
<accession>A0A1H5P5D8</accession>
<name>A0A1H5P5D8_9FLAO</name>
<dbReference type="InterPro" id="IPR000836">
    <property type="entry name" value="PRTase_dom"/>
</dbReference>
<proteinExistence type="predicted"/>
<dbReference type="InterPro" id="IPR029057">
    <property type="entry name" value="PRTase-like"/>
</dbReference>
<protein>
    <recommendedName>
        <fullName evidence="3">Phosphoribosyltransferase</fullName>
    </recommendedName>
</protein>
<dbReference type="STRING" id="390640.SAMN04488034_1099"/>
<dbReference type="Proteomes" id="UP000199448">
    <property type="component" value="Unassembled WGS sequence"/>
</dbReference>
<dbReference type="RefSeq" id="WP_093114048.1">
    <property type="nucleotide sequence ID" value="NZ_FNGG01000009.1"/>
</dbReference>
<evidence type="ECO:0000313" key="2">
    <source>
        <dbReference type="Proteomes" id="UP000199448"/>
    </source>
</evidence>
<dbReference type="Gene3D" id="3.40.50.2020">
    <property type="match status" value="1"/>
</dbReference>
<reference evidence="1 2" key="1">
    <citation type="submission" date="2016-10" db="EMBL/GenBank/DDBJ databases">
        <authorList>
            <person name="de Groot N.N."/>
        </authorList>
    </citation>
    <scope>NUCLEOTIDE SEQUENCE [LARGE SCALE GENOMIC DNA]</scope>
    <source>
        <strain evidence="1 2">DSM 23553</strain>
    </source>
</reference>
<dbReference type="CDD" id="cd06223">
    <property type="entry name" value="PRTases_typeI"/>
    <property type="match status" value="1"/>
</dbReference>